<evidence type="ECO:0000313" key="2">
    <source>
        <dbReference type="Proteomes" id="UP000315303"/>
    </source>
</evidence>
<dbReference type="EMBL" id="SAWY01000003">
    <property type="protein sequence ID" value="TPH18496.1"/>
    <property type="molecule type" value="Genomic_DNA"/>
</dbReference>
<protein>
    <submittedName>
        <fullName evidence="1">Uncharacterized protein</fullName>
    </submittedName>
</protein>
<keyword evidence="2" id="KW-1185">Reference proteome</keyword>
<dbReference type="AlphaFoldDB" id="A0A502L459"/>
<dbReference type="Proteomes" id="UP000315303">
    <property type="component" value="Unassembled WGS sequence"/>
</dbReference>
<reference evidence="1 2" key="1">
    <citation type="submission" date="2019-01" db="EMBL/GenBank/DDBJ databases">
        <title>Litorilituus lipolytica sp. nov., isolated from intertidal sand of the Yellow Sea in China.</title>
        <authorList>
            <person name="Liu A."/>
        </authorList>
    </citation>
    <scope>NUCLEOTIDE SEQUENCE [LARGE SCALE GENOMIC DNA]</scope>
    <source>
        <strain evidence="1 2">RZ04</strain>
    </source>
</reference>
<dbReference type="RefSeq" id="WP_140601247.1">
    <property type="nucleotide sequence ID" value="NZ_SAWY01000003.1"/>
</dbReference>
<organism evidence="1 2">
    <name type="scientific">Litorilituus lipolyticus</name>
    <dbReference type="NCBI Taxonomy" id="2491017"/>
    <lineage>
        <taxon>Bacteria</taxon>
        <taxon>Pseudomonadati</taxon>
        <taxon>Pseudomonadota</taxon>
        <taxon>Gammaproteobacteria</taxon>
        <taxon>Alteromonadales</taxon>
        <taxon>Colwelliaceae</taxon>
        <taxon>Litorilituus</taxon>
    </lineage>
</organism>
<sequence>MDIKLMDSCEDLFCYPPEESKKWFQQRPERTAYLAVTQFTYMGVLYEQLLVTRDWAIPVRLEPTQKKKLKHLSSYSPAKEEFDIYIALSSIGIIMLGYLNKKNNL</sequence>
<gene>
    <name evidence="1" type="ORF">EPA86_01660</name>
</gene>
<comment type="caution">
    <text evidence="1">The sequence shown here is derived from an EMBL/GenBank/DDBJ whole genome shotgun (WGS) entry which is preliminary data.</text>
</comment>
<proteinExistence type="predicted"/>
<evidence type="ECO:0000313" key="1">
    <source>
        <dbReference type="EMBL" id="TPH18496.1"/>
    </source>
</evidence>
<accession>A0A502L459</accession>
<name>A0A502L459_9GAMM</name>